<sequence>MPDYDIAIVGGGWTGVHAAYRIALTDPGARILLLEASDRLGGRARSVEIAPGCALDFGAHYFGKKQRRIHALARRIAPGLVYEHPPLYGPDPGFRTFVEGSWRITTKSTSFLEIQGLSRKIPPSDMLAMFGSLARYHALEDVIDVRAPWNTPGAAELDAQSAQSFIDAQDGPAWIREMWGLGVLDILSVHAKDISLLYWLWYNRANGGFLLTANDFTGGPQEFSVLCGLGGLLDLHAKEIQAEIRLETPVVAIDHSHPDHVELALADGNTVSAECAIVAVTPAIADRIRYEPELSPTRKRLHAQKTGHASKAIAVYRHAFWRDDPAAPLMGMTAGPGADGIEWGLDTTQPGGSPSLSVFVSDRLLDRAGPSLEARRAAVAEALVELTGDPRAKDPIRLEVYDWRDHPYVGGGPNTSFAPGVLSQVGEAFGKPEFPHRRLFFAAAEYSTSFPGYVEGALASAAHVAAQIAWRRAGMPGELPALPPGPEPHEKRAAVLDEGGDLLLSGHRFLRRFGL</sequence>
<dbReference type="InterPro" id="IPR036188">
    <property type="entry name" value="FAD/NAD-bd_sf"/>
</dbReference>
<dbReference type="SUPFAM" id="SSF51905">
    <property type="entry name" value="FAD/NAD(P)-binding domain"/>
    <property type="match status" value="1"/>
</dbReference>
<evidence type="ECO:0000313" key="7">
    <source>
        <dbReference type="Proteomes" id="UP001151081"/>
    </source>
</evidence>
<dbReference type="PRINTS" id="PR00757">
    <property type="entry name" value="AMINEOXDASEF"/>
</dbReference>
<dbReference type="EMBL" id="JAGTJJ010000062">
    <property type="protein sequence ID" value="MDC3987999.1"/>
    <property type="molecule type" value="Genomic_DNA"/>
</dbReference>
<dbReference type="Pfam" id="PF01593">
    <property type="entry name" value="Amino_oxidase"/>
    <property type="match status" value="1"/>
</dbReference>
<feature type="binding site" evidence="4">
    <location>
        <position position="359"/>
    </location>
    <ligand>
        <name>substrate</name>
    </ligand>
</feature>
<dbReference type="SUPFAM" id="SSF54373">
    <property type="entry name" value="FAD-linked reductases, C-terminal domain"/>
    <property type="match status" value="1"/>
</dbReference>
<feature type="binding site" evidence="4">
    <location>
        <position position="445"/>
    </location>
    <ligand>
        <name>FAD</name>
        <dbReference type="ChEBI" id="CHEBI:57692"/>
    </ligand>
</feature>
<evidence type="ECO:0000256" key="1">
    <source>
        <dbReference type="ARBA" id="ARBA00001974"/>
    </source>
</evidence>
<dbReference type="RefSeq" id="WP_272459702.1">
    <property type="nucleotide sequence ID" value="NZ_JAGTJJ010000062.1"/>
</dbReference>
<comment type="cofactor">
    <cofactor evidence="1">
        <name>FAD</name>
        <dbReference type="ChEBI" id="CHEBI:57692"/>
    </cofactor>
</comment>
<evidence type="ECO:0000256" key="3">
    <source>
        <dbReference type="ARBA" id="ARBA00023002"/>
    </source>
</evidence>
<dbReference type="InterPro" id="IPR002937">
    <property type="entry name" value="Amino_oxidase"/>
</dbReference>
<dbReference type="Proteomes" id="UP001151081">
    <property type="component" value="Unassembled WGS sequence"/>
</dbReference>
<feature type="binding site" evidence="4">
    <location>
        <begin position="35"/>
        <end position="36"/>
    </location>
    <ligand>
        <name>FAD</name>
        <dbReference type="ChEBI" id="CHEBI:57692"/>
    </ligand>
</feature>
<feature type="binding site" evidence="4">
    <location>
        <position position="14"/>
    </location>
    <ligand>
        <name>FAD</name>
        <dbReference type="ChEBI" id="CHEBI:57692"/>
    </ligand>
</feature>
<dbReference type="Gene3D" id="3.90.660.10">
    <property type="match status" value="1"/>
</dbReference>
<proteinExistence type="inferred from homology"/>
<keyword evidence="3" id="KW-0560">Oxidoreductase</keyword>
<evidence type="ECO:0000259" key="5">
    <source>
        <dbReference type="Pfam" id="PF01593"/>
    </source>
</evidence>
<keyword evidence="7" id="KW-1185">Reference proteome</keyword>
<reference evidence="6 7" key="1">
    <citation type="submission" date="2021-04" db="EMBL/GenBank/DDBJ databases">
        <title>Genome analysis of Polyangium sp.</title>
        <authorList>
            <person name="Li Y."/>
            <person name="Wang J."/>
        </authorList>
    </citation>
    <scope>NUCLEOTIDE SEQUENCE [LARGE SCALE GENOMIC DNA]</scope>
    <source>
        <strain evidence="6 7">SDU14</strain>
    </source>
</reference>
<dbReference type="AlphaFoldDB" id="A0A9X3XC67"/>
<feature type="binding site" evidence="4">
    <location>
        <position position="250"/>
    </location>
    <ligand>
        <name>FAD</name>
        <dbReference type="ChEBI" id="CHEBI:57692"/>
    </ligand>
</feature>
<accession>A0A9X3XC67</accession>
<dbReference type="Gene3D" id="3.50.50.60">
    <property type="entry name" value="FAD/NAD(P)-binding domain"/>
    <property type="match status" value="1"/>
</dbReference>
<evidence type="ECO:0000313" key="6">
    <source>
        <dbReference type="EMBL" id="MDC3987999.1"/>
    </source>
</evidence>
<evidence type="ECO:0000256" key="2">
    <source>
        <dbReference type="ARBA" id="ARBA00005995"/>
    </source>
</evidence>
<comment type="caution">
    <text evidence="6">The sequence shown here is derived from an EMBL/GenBank/DDBJ whole genome shotgun (WGS) entry which is preliminary data.</text>
</comment>
<organism evidence="6 7">
    <name type="scientific">Polyangium jinanense</name>
    <dbReference type="NCBI Taxonomy" id="2829994"/>
    <lineage>
        <taxon>Bacteria</taxon>
        <taxon>Pseudomonadati</taxon>
        <taxon>Myxococcota</taxon>
        <taxon>Polyangia</taxon>
        <taxon>Polyangiales</taxon>
        <taxon>Polyangiaceae</taxon>
        <taxon>Polyangium</taxon>
    </lineage>
</organism>
<dbReference type="GO" id="GO:0016491">
    <property type="term" value="F:oxidoreductase activity"/>
    <property type="evidence" value="ECO:0007669"/>
    <property type="project" value="UniProtKB-KW"/>
</dbReference>
<dbReference type="PANTHER" id="PTHR43563:SF1">
    <property type="entry name" value="AMINE OXIDASE [FLAVIN-CONTAINING] B"/>
    <property type="match status" value="1"/>
</dbReference>
<name>A0A9X3XC67_9BACT</name>
<dbReference type="Gene3D" id="1.10.405.10">
    <property type="entry name" value="Guanine Nucleotide Dissociation Inhibitor, domain 1"/>
    <property type="match status" value="1"/>
</dbReference>
<dbReference type="InterPro" id="IPR050703">
    <property type="entry name" value="Flavin_MAO"/>
</dbReference>
<dbReference type="InterPro" id="IPR001613">
    <property type="entry name" value="Flavin_amine_oxidase"/>
</dbReference>
<comment type="similarity">
    <text evidence="2">Belongs to the flavin monoamine oxidase family.</text>
</comment>
<gene>
    <name evidence="6" type="ORF">KEG57_46465</name>
</gene>
<dbReference type="PANTHER" id="PTHR43563">
    <property type="entry name" value="AMINE OXIDASE"/>
    <property type="match status" value="1"/>
</dbReference>
<protein>
    <submittedName>
        <fullName evidence="6">FAD-dependent oxidoreductase</fullName>
    </submittedName>
</protein>
<evidence type="ECO:0000256" key="4">
    <source>
        <dbReference type="PIRSR" id="PIRSR601613-1"/>
    </source>
</evidence>
<feature type="domain" description="Amine oxidase" evidence="5">
    <location>
        <begin position="17"/>
        <end position="468"/>
    </location>
</feature>